<dbReference type="EMBL" id="LT629710">
    <property type="protein sequence ID" value="SDO31654.1"/>
    <property type="molecule type" value="Genomic_DNA"/>
</dbReference>
<evidence type="ECO:0000313" key="4">
    <source>
        <dbReference type="Proteomes" id="UP000198741"/>
    </source>
</evidence>
<keyword evidence="4" id="KW-1185">Reference proteome</keyword>
<feature type="chain" id="PRO_5009249080" description="LPXTG-motif cell wall anchor domain-containing protein" evidence="2">
    <location>
        <begin position="26"/>
        <end position="105"/>
    </location>
</feature>
<dbReference type="RefSeq" id="WP_090474481.1">
    <property type="nucleotide sequence ID" value="NZ_LT629710.1"/>
</dbReference>
<dbReference type="STRING" id="1090615.SAMN04515671_0536"/>
<evidence type="ECO:0000313" key="3">
    <source>
        <dbReference type="EMBL" id="SDO31654.1"/>
    </source>
</evidence>
<sequence length="105" mass="10134">MFNKILAVVSMAAATLFLSVGIASADDYVPPAVTSGVSNSSGAVQVLGTSQTVGGAGSASGSALSYTGTGFNVGGAVLIGAIVLLLGVGLCLAGTKMIRGRSAQR</sequence>
<dbReference type="AlphaFoldDB" id="A0A1H0IJK4"/>
<evidence type="ECO:0000256" key="2">
    <source>
        <dbReference type="SAM" id="SignalP"/>
    </source>
</evidence>
<name>A0A1H0IJK4_9ACTN</name>
<feature type="transmembrane region" description="Helical" evidence="1">
    <location>
        <begin position="73"/>
        <end position="95"/>
    </location>
</feature>
<organism evidence="3 4">
    <name type="scientific">Nakamurella panacisegetis</name>
    <dbReference type="NCBI Taxonomy" id="1090615"/>
    <lineage>
        <taxon>Bacteria</taxon>
        <taxon>Bacillati</taxon>
        <taxon>Actinomycetota</taxon>
        <taxon>Actinomycetes</taxon>
        <taxon>Nakamurellales</taxon>
        <taxon>Nakamurellaceae</taxon>
        <taxon>Nakamurella</taxon>
    </lineage>
</organism>
<proteinExistence type="predicted"/>
<keyword evidence="1" id="KW-0812">Transmembrane</keyword>
<keyword evidence="2" id="KW-0732">Signal</keyword>
<keyword evidence="1" id="KW-0472">Membrane</keyword>
<accession>A0A1H0IJK4</accession>
<protein>
    <recommendedName>
        <fullName evidence="5">LPXTG-motif cell wall anchor domain-containing protein</fullName>
    </recommendedName>
</protein>
<evidence type="ECO:0008006" key="5">
    <source>
        <dbReference type="Google" id="ProtNLM"/>
    </source>
</evidence>
<dbReference type="Proteomes" id="UP000198741">
    <property type="component" value="Chromosome I"/>
</dbReference>
<reference evidence="3 4" key="1">
    <citation type="submission" date="2016-10" db="EMBL/GenBank/DDBJ databases">
        <authorList>
            <person name="de Groot N.N."/>
        </authorList>
    </citation>
    <scope>NUCLEOTIDE SEQUENCE [LARGE SCALE GENOMIC DNA]</scope>
    <source>
        <strain evidence="4">P4-7,KCTC 19426,CECT 7604</strain>
    </source>
</reference>
<evidence type="ECO:0000256" key="1">
    <source>
        <dbReference type="SAM" id="Phobius"/>
    </source>
</evidence>
<keyword evidence="1" id="KW-1133">Transmembrane helix</keyword>
<gene>
    <name evidence="3" type="ORF">SAMN04515671_0536</name>
</gene>
<feature type="signal peptide" evidence="2">
    <location>
        <begin position="1"/>
        <end position="25"/>
    </location>
</feature>